<dbReference type="PANTHER" id="PTHR22807">
    <property type="entry name" value="NOP2 YEAST -RELATED NOL1/NOP2/FMU SUN DOMAIN-CONTAINING"/>
    <property type="match status" value="1"/>
</dbReference>
<dbReference type="InterPro" id="IPR001678">
    <property type="entry name" value="MeTrfase_RsmB-F_NOP2_dom"/>
</dbReference>
<name>A0AAW3CDT5_9TRYP</name>
<dbReference type="GO" id="GO:0009383">
    <property type="term" value="F:rRNA (cytosine-C5-)-methyltransferase activity"/>
    <property type="evidence" value="ECO:0007669"/>
    <property type="project" value="TreeGrafter"/>
</dbReference>
<dbReference type="Gene3D" id="2.30.130.10">
    <property type="entry name" value="PUA domain"/>
    <property type="match status" value="1"/>
</dbReference>
<dbReference type="GO" id="GO:0005730">
    <property type="term" value="C:nucleolus"/>
    <property type="evidence" value="ECO:0007669"/>
    <property type="project" value="TreeGrafter"/>
</dbReference>
<evidence type="ECO:0000256" key="1">
    <source>
        <dbReference type="ARBA" id="ARBA00022603"/>
    </source>
</evidence>
<evidence type="ECO:0000256" key="3">
    <source>
        <dbReference type="ARBA" id="ARBA00022691"/>
    </source>
</evidence>
<dbReference type="InterPro" id="IPR036974">
    <property type="entry name" value="PUA_sf"/>
</dbReference>
<dbReference type="GO" id="GO:0000470">
    <property type="term" value="P:maturation of LSU-rRNA"/>
    <property type="evidence" value="ECO:0007669"/>
    <property type="project" value="TreeGrafter"/>
</dbReference>
<dbReference type="PROSITE" id="PS51686">
    <property type="entry name" value="SAM_MT_RSMB_NOP"/>
    <property type="match status" value="1"/>
</dbReference>
<feature type="region of interest" description="Disordered" evidence="6">
    <location>
        <begin position="466"/>
        <end position="486"/>
    </location>
</feature>
<dbReference type="GO" id="GO:0003723">
    <property type="term" value="F:RNA binding"/>
    <property type="evidence" value="ECO:0007669"/>
    <property type="project" value="UniProtKB-UniRule"/>
</dbReference>
<dbReference type="EMBL" id="JBAMZJ010000001">
    <property type="protein sequence ID" value="KAL0532012.1"/>
    <property type="molecule type" value="Genomic_DNA"/>
</dbReference>
<feature type="domain" description="SAM-dependent MTase RsmB/NOP-type" evidence="7">
    <location>
        <begin position="539"/>
        <end position="835"/>
    </location>
</feature>
<dbReference type="Gene3D" id="3.40.50.150">
    <property type="entry name" value="Vaccinia Virus protein VP39"/>
    <property type="match status" value="1"/>
</dbReference>
<dbReference type="SUPFAM" id="SSF88697">
    <property type="entry name" value="PUA domain-like"/>
    <property type="match status" value="1"/>
</dbReference>
<feature type="active site" description="Nucleophile" evidence="5">
    <location>
        <position position="711"/>
    </location>
</feature>
<gene>
    <name evidence="8" type="ORF">Q4I32_000538</name>
</gene>
<keyword evidence="3 5" id="KW-0949">S-adenosyl-L-methionine</keyword>
<reference evidence="8" key="1">
    <citation type="submission" date="2024-02" db="EMBL/GenBank/DDBJ databases">
        <title>FIRST GENOME SEQUENCES OF Leishmania (Viannia) shawi, Leishmania (Viannia) lindenbergi AND Leishmania (Viannia) utingensis.</title>
        <authorList>
            <person name="Resadore F."/>
            <person name="Custodio M.G.F."/>
            <person name="Boite M.C."/>
            <person name="Cupolillo E."/>
            <person name="Ferreira G.E.M."/>
        </authorList>
    </citation>
    <scope>NUCLEOTIDE SEQUENCE</scope>
    <source>
        <strain evidence="8">MHOM/BR/2013/18 LTA MLF</strain>
    </source>
</reference>
<proteinExistence type="inferred from homology"/>
<dbReference type="Proteomes" id="UP001500493">
    <property type="component" value="Unassembled WGS sequence"/>
</dbReference>
<dbReference type="Pfam" id="PF01472">
    <property type="entry name" value="PUA"/>
    <property type="match status" value="1"/>
</dbReference>
<dbReference type="CDD" id="cd07953">
    <property type="entry name" value="PUA"/>
    <property type="match status" value="1"/>
</dbReference>
<dbReference type="InterPro" id="IPR002478">
    <property type="entry name" value="PUA"/>
</dbReference>
<evidence type="ECO:0000259" key="7">
    <source>
        <dbReference type="PROSITE" id="PS51686"/>
    </source>
</evidence>
<dbReference type="InterPro" id="IPR029063">
    <property type="entry name" value="SAM-dependent_MTases_sf"/>
</dbReference>
<feature type="binding site" evidence="5">
    <location>
        <position position="589"/>
    </location>
    <ligand>
        <name>S-adenosyl-L-methionine</name>
        <dbReference type="ChEBI" id="CHEBI:59789"/>
    </ligand>
</feature>
<comment type="caution">
    <text evidence="8">The sequence shown here is derived from an EMBL/GenBank/DDBJ whole genome shotgun (WGS) entry which is preliminary data.</text>
</comment>
<feature type="region of interest" description="Disordered" evidence="6">
    <location>
        <begin position="287"/>
        <end position="310"/>
    </location>
</feature>
<protein>
    <submittedName>
        <fullName evidence="8">PUA domain/16S rRNA methyltransferase RsmB/F</fullName>
    </submittedName>
</protein>
<dbReference type="GO" id="GO:0070475">
    <property type="term" value="P:rRNA base methylation"/>
    <property type="evidence" value="ECO:0007669"/>
    <property type="project" value="TreeGrafter"/>
</dbReference>
<comment type="similarity">
    <text evidence="5">Belongs to the class I-like SAM-binding methyltransferase superfamily. RsmB/NOP family.</text>
</comment>
<feature type="binding site" evidence="5">
    <location>
        <begin position="544"/>
        <end position="550"/>
    </location>
    <ligand>
        <name>S-adenosyl-L-methionine</name>
        <dbReference type="ChEBI" id="CHEBI:59789"/>
    </ligand>
</feature>
<evidence type="ECO:0000256" key="5">
    <source>
        <dbReference type="PROSITE-ProRule" id="PRU01023"/>
    </source>
</evidence>
<dbReference type="PANTHER" id="PTHR22807:SF30">
    <property type="entry name" value="28S RRNA (CYTOSINE(4447)-C(5))-METHYLTRANSFERASE-RELATED"/>
    <property type="match status" value="1"/>
</dbReference>
<evidence type="ECO:0000256" key="4">
    <source>
        <dbReference type="ARBA" id="ARBA00022884"/>
    </source>
</evidence>
<organism evidence="8 9">
    <name type="scientific">Leishmania shawi</name>
    <dbReference type="NCBI Taxonomy" id="5680"/>
    <lineage>
        <taxon>Eukaryota</taxon>
        <taxon>Discoba</taxon>
        <taxon>Euglenozoa</taxon>
        <taxon>Kinetoplastea</taxon>
        <taxon>Metakinetoplastina</taxon>
        <taxon>Trypanosomatida</taxon>
        <taxon>Trypanosomatidae</taxon>
        <taxon>Leishmaniinae</taxon>
        <taxon>Leishmania</taxon>
        <taxon>Leishmania guyanensis species complex</taxon>
    </lineage>
</organism>
<evidence type="ECO:0000313" key="9">
    <source>
        <dbReference type="Proteomes" id="UP001500493"/>
    </source>
</evidence>
<dbReference type="SUPFAM" id="SSF53335">
    <property type="entry name" value="S-adenosyl-L-methionine-dependent methyltransferases"/>
    <property type="match status" value="1"/>
</dbReference>
<comment type="caution">
    <text evidence="5">Lacks conserved residue(s) required for the propagation of feature annotation.</text>
</comment>
<dbReference type="InterPro" id="IPR023267">
    <property type="entry name" value="RCMT"/>
</dbReference>
<dbReference type="InterPro" id="IPR015947">
    <property type="entry name" value="PUA-like_sf"/>
</dbReference>
<dbReference type="PRINTS" id="PR02008">
    <property type="entry name" value="RCMTFAMILY"/>
</dbReference>
<dbReference type="InterPro" id="IPR049560">
    <property type="entry name" value="MeTrfase_RsmB-F_NOP2_cat"/>
</dbReference>
<accession>A0AAW3CDT5</accession>
<dbReference type="PROSITE" id="PS50890">
    <property type="entry name" value="PUA"/>
    <property type="match status" value="1"/>
</dbReference>
<keyword evidence="4 5" id="KW-0694">RNA-binding</keyword>
<evidence type="ECO:0000256" key="2">
    <source>
        <dbReference type="ARBA" id="ARBA00022679"/>
    </source>
</evidence>
<dbReference type="Pfam" id="PF01189">
    <property type="entry name" value="Methyltr_RsmB-F"/>
    <property type="match status" value="1"/>
</dbReference>
<feature type="region of interest" description="Disordered" evidence="6">
    <location>
        <begin position="104"/>
        <end position="126"/>
    </location>
</feature>
<keyword evidence="1 5" id="KW-0489">Methyltransferase</keyword>
<evidence type="ECO:0000256" key="6">
    <source>
        <dbReference type="SAM" id="MobiDB-lite"/>
    </source>
</evidence>
<sequence>MESVKHTSAWTLLYPLASSRLIAHAPHMPRRLGPLLRQPSSEKKRFGVGFLQEAVILTSCRVTPPTPRCTLAHTHTYTHTVRSLPSPPPHLRLYDSLSHSPTALPQTHCRAHTTSSPEPQRGPGVILSRRGKREGQEATSPLHIIMISLDAYARYVYQYSSPSTTEHLRRTVWGPLGLCSGASASTKSISGAQPCWRDASISHEVLYAVPPITTNLRCVGNRIEAQLTDRLEALPLSAPAVTTTTPAAATLASRFAPPSRLVSIGLPYCLCVKPQAGHLTPWPPIHTSSISSSMTGTSDSETSRKQPSRRPLVVVVDAGAAEAVLRGSDLYAPGIVTAIRPFHAGERAVVAFYVKRVAGTTDGELNENAEAPRYLTCALPTGATLPAAQFEPLSTDFDYQDEHQQVNRLAGRSTFLVCIGSGVMCMEWKCIMSRSAHGTALRTEWTPQGQPSRTTLRALLGITKDTEDSHEHSGTPILQPQPQGVEKGGKEAEDVFFLQNYSSMVPVALLVDHLSPVSLCRAWTHSNNAAQGHSPTFCTLLDACAAPGGKTSLLLSLLRERAEQERTAMAETATPPPLHIEPFQVVCCERSRPRQEQLMSLLHRHFAADVPYVTRVLKSHCVDTNKFLKRKLTEAAGSSSGGIASHTDTFDAVLLDPPCTGMGLRPKLMPHMQSAASIQRSADYQRKLFDSCIRHIRGSPTSPGVLVYSTCTTTLEENEANVLHFLRTYPSVRLARAKTAAHRALCDLSAVRSYGSQQDADECHGPTSTCFCLLRDEIMDVQMAKERVAAAEGPPSSSPATDPLLLLRFMPRPLDAYDDTSEDGVGFFVAVFLYCGYTDA</sequence>
<evidence type="ECO:0000313" key="8">
    <source>
        <dbReference type="EMBL" id="KAL0532012.1"/>
    </source>
</evidence>
<dbReference type="AlphaFoldDB" id="A0AAW3CDT5"/>
<keyword evidence="2 5" id="KW-0808">Transferase</keyword>
<feature type="binding site" evidence="5">
    <location>
        <position position="656"/>
    </location>
    <ligand>
        <name>S-adenosyl-L-methionine</name>
        <dbReference type="ChEBI" id="CHEBI:59789"/>
    </ligand>
</feature>
<feature type="compositionally biased region" description="Low complexity" evidence="6">
    <location>
        <begin position="287"/>
        <end position="300"/>
    </location>
</feature>